<dbReference type="EMBL" id="FOTR01000001">
    <property type="protein sequence ID" value="SFL44541.1"/>
    <property type="molecule type" value="Genomic_DNA"/>
</dbReference>
<dbReference type="RefSeq" id="WP_091480876.1">
    <property type="nucleotide sequence ID" value="NZ_FOTR01000001.1"/>
</dbReference>
<evidence type="ECO:0000259" key="9">
    <source>
        <dbReference type="PROSITE" id="PS51012"/>
    </source>
</evidence>
<dbReference type="InterPro" id="IPR047817">
    <property type="entry name" value="ABC2_TM_bact-type"/>
</dbReference>
<evidence type="ECO:0000313" key="11">
    <source>
        <dbReference type="Proteomes" id="UP000198565"/>
    </source>
</evidence>
<dbReference type="InterPro" id="IPR051449">
    <property type="entry name" value="ABC-2_transporter_component"/>
</dbReference>
<keyword evidence="4" id="KW-1003">Cell membrane</keyword>
<dbReference type="AlphaFoldDB" id="A0A1I4HSJ5"/>
<dbReference type="Pfam" id="PF12698">
    <property type="entry name" value="ABC2_membrane_3"/>
    <property type="match status" value="1"/>
</dbReference>
<evidence type="ECO:0000256" key="1">
    <source>
        <dbReference type="ARBA" id="ARBA00004651"/>
    </source>
</evidence>
<dbReference type="PROSITE" id="PS51012">
    <property type="entry name" value="ABC_TM2"/>
    <property type="match status" value="1"/>
</dbReference>
<dbReference type="Proteomes" id="UP000198565">
    <property type="component" value="Unassembled WGS sequence"/>
</dbReference>
<evidence type="ECO:0000256" key="8">
    <source>
        <dbReference type="SAM" id="Phobius"/>
    </source>
</evidence>
<keyword evidence="11" id="KW-1185">Reference proteome</keyword>
<keyword evidence="7 8" id="KW-0472">Membrane</keyword>
<comment type="subcellular location">
    <subcellularLocation>
        <location evidence="1">Cell membrane</location>
        <topology evidence="1">Multi-pass membrane protein</topology>
    </subcellularLocation>
</comment>
<reference evidence="11" key="1">
    <citation type="submission" date="2016-10" db="EMBL/GenBank/DDBJ databases">
        <authorList>
            <person name="Varghese N."/>
            <person name="Submissions S."/>
        </authorList>
    </citation>
    <scope>NUCLEOTIDE SEQUENCE [LARGE SCALE GENOMIC DNA]</scope>
    <source>
        <strain evidence="11">CGMCC 1.4250</strain>
    </source>
</reference>
<dbReference type="InterPro" id="IPR013525">
    <property type="entry name" value="ABC2_TM"/>
</dbReference>
<feature type="domain" description="ABC transmembrane type-2" evidence="9">
    <location>
        <begin position="128"/>
        <end position="364"/>
    </location>
</feature>
<keyword evidence="3" id="KW-0813">Transport</keyword>
<evidence type="ECO:0000256" key="3">
    <source>
        <dbReference type="ARBA" id="ARBA00022448"/>
    </source>
</evidence>
<dbReference type="PANTHER" id="PTHR30294">
    <property type="entry name" value="MEMBRANE COMPONENT OF ABC TRANSPORTER YHHJ-RELATED"/>
    <property type="match status" value="1"/>
</dbReference>
<sequence length="371" mass="41704">MKSVIWAQFSKDKRNPILVLAFIIGSILATLFFAGGIQTPTKVAIFSEEVNAEEIEAKWEELLNADDSLNFVVTDPDEAREEVRDGNIDVAVQLMEMDYRLLVISELPTVSLVRQHVDKVFQQEAQISSLIRSTGDENVRGEVENYLADAPVQMEAQGLDSEEVPNYNMSIQLMFAFTFLISMFLVGFKVNNVTNDKASGVWNRMILSPISKTSMYFGYILYSFLITMFQIVVVLVVFKYVMDYELGDNLWMLVLISAFFTFSMISIAMLLTGIVKSPEQFYAIYPSLIPLIPLVSGAYMMPGTITNQVLLFIADLFPMAHAMDALMSVIFYDANFSDILMPLLFMLLIGVIAMGIGINLIERRGLNKVAK</sequence>
<dbReference type="OrthoDB" id="266913at2"/>
<protein>
    <submittedName>
        <fullName evidence="10">ABC-2 type transport system permease protein</fullName>
    </submittedName>
</protein>
<evidence type="ECO:0000313" key="10">
    <source>
        <dbReference type="EMBL" id="SFL44541.1"/>
    </source>
</evidence>
<name>A0A1I4HSJ5_9BACI</name>
<feature type="transmembrane region" description="Helical" evidence="8">
    <location>
        <begin position="171"/>
        <end position="190"/>
    </location>
</feature>
<feature type="transmembrane region" description="Helical" evidence="8">
    <location>
        <begin position="281"/>
        <end position="302"/>
    </location>
</feature>
<comment type="similarity">
    <text evidence="2">Belongs to the ABC-2 integral membrane protein family.</text>
</comment>
<dbReference type="STRING" id="334253.SAMN04487943_101588"/>
<organism evidence="10 11">
    <name type="scientific">Gracilibacillus orientalis</name>
    <dbReference type="NCBI Taxonomy" id="334253"/>
    <lineage>
        <taxon>Bacteria</taxon>
        <taxon>Bacillati</taxon>
        <taxon>Bacillota</taxon>
        <taxon>Bacilli</taxon>
        <taxon>Bacillales</taxon>
        <taxon>Bacillaceae</taxon>
        <taxon>Gracilibacillus</taxon>
    </lineage>
</organism>
<feature type="transmembrane region" description="Helical" evidence="8">
    <location>
        <begin position="17"/>
        <end position="37"/>
    </location>
</feature>
<evidence type="ECO:0000256" key="5">
    <source>
        <dbReference type="ARBA" id="ARBA00022692"/>
    </source>
</evidence>
<feature type="transmembrane region" description="Helical" evidence="8">
    <location>
        <begin position="250"/>
        <end position="275"/>
    </location>
</feature>
<proteinExistence type="inferred from homology"/>
<accession>A0A1I4HSJ5</accession>
<dbReference type="PANTHER" id="PTHR30294:SF29">
    <property type="entry name" value="MULTIDRUG ABC TRANSPORTER PERMEASE YBHS-RELATED"/>
    <property type="match status" value="1"/>
</dbReference>
<feature type="transmembrane region" description="Helical" evidence="8">
    <location>
        <begin position="216"/>
        <end position="238"/>
    </location>
</feature>
<evidence type="ECO:0000256" key="4">
    <source>
        <dbReference type="ARBA" id="ARBA00022475"/>
    </source>
</evidence>
<gene>
    <name evidence="10" type="ORF">SAMN04487943_101588</name>
</gene>
<evidence type="ECO:0000256" key="6">
    <source>
        <dbReference type="ARBA" id="ARBA00022989"/>
    </source>
</evidence>
<evidence type="ECO:0000256" key="7">
    <source>
        <dbReference type="ARBA" id="ARBA00023136"/>
    </source>
</evidence>
<feature type="transmembrane region" description="Helical" evidence="8">
    <location>
        <begin position="339"/>
        <end position="361"/>
    </location>
</feature>
<keyword evidence="6 8" id="KW-1133">Transmembrane helix</keyword>
<evidence type="ECO:0000256" key="2">
    <source>
        <dbReference type="ARBA" id="ARBA00007783"/>
    </source>
</evidence>
<keyword evidence="5 8" id="KW-0812">Transmembrane</keyword>
<dbReference type="GO" id="GO:0140359">
    <property type="term" value="F:ABC-type transporter activity"/>
    <property type="evidence" value="ECO:0007669"/>
    <property type="project" value="InterPro"/>
</dbReference>
<dbReference type="GO" id="GO:0005886">
    <property type="term" value="C:plasma membrane"/>
    <property type="evidence" value="ECO:0007669"/>
    <property type="project" value="UniProtKB-SubCell"/>
</dbReference>